<evidence type="ECO:0000256" key="9">
    <source>
        <dbReference type="RuleBase" id="RU000461"/>
    </source>
</evidence>
<keyword evidence="10" id="KW-0472">Membrane</keyword>
<evidence type="ECO:0000256" key="5">
    <source>
        <dbReference type="ARBA" id="ARBA00023002"/>
    </source>
</evidence>
<evidence type="ECO:0000313" key="11">
    <source>
        <dbReference type="EMBL" id="RWR75741.1"/>
    </source>
</evidence>
<keyword evidence="10" id="KW-1133">Transmembrane helix</keyword>
<sequence>MKYSWNVVSEVLRLSPPVQGTFRRAVVWWTVNSTHKVEEYFPEPEKFNPSRFEGDMPAAYTYVPFGGGPRMCPGWEFARIENLVFLHNLVREFRWELVFPDELIRVEPMPLPSKGFPKDEALVNISISFTACRLYLLKYMEALHVSLFLFTLSSLIASFLFSCYRHKPGSANSPPGSHGWPIIGETIPFFRDPGKFVRERMEKYQSHVFQTSLITHPMIMFCGPAENKFLFSNENKLVVAWWPDAAKRMFPHSLLFVTGDKGHRIRRLLMKFMKQDDLNQYVGIMDAIARRNMQSNWEGKGKVRAFQLVKDYNFRLSCRIMIGTEDPEKMMKIESEFKVLFKGLLGLPLNFPGTAFYRAMRAVEAIRRELKCIIEERRAASLEKMQEMDLLSGLLLTADDEGDRMAEEEAFENVMLYLFAGHESSTTTIAMVMKYLAEMPHIYDEVLREQQVIVAMSKERPDQLLELEDIKKMKYTWNVVNEALRLRPPIQGSPKVAITDFNYAGYHIPKGSKLLWSPLATHMNPEWFPEPEKFDPSRFDGKGPAPYTFTPFGGGPRMCPGKEFARLQILVFLHNVIKRFRWEMISLTEKIVVKPTPVPSEGLPLRLQPHQS</sequence>
<protein>
    <submittedName>
        <fullName evidence="11">Beta-amyrin 28-oxidase-like protein</fullName>
    </submittedName>
</protein>
<feature type="binding site" description="axial binding residue" evidence="8">
    <location>
        <position position="559"/>
    </location>
    <ligand>
        <name>heme</name>
        <dbReference type="ChEBI" id="CHEBI:30413"/>
    </ligand>
    <ligandPart>
        <name>Fe</name>
        <dbReference type="ChEBI" id="CHEBI:18248"/>
    </ligandPart>
</feature>
<dbReference type="EMBL" id="QPKB01000002">
    <property type="protein sequence ID" value="RWR75741.1"/>
    <property type="molecule type" value="Genomic_DNA"/>
</dbReference>
<keyword evidence="6 8" id="KW-0408">Iron</keyword>
<evidence type="ECO:0000256" key="4">
    <source>
        <dbReference type="ARBA" id="ARBA00022723"/>
    </source>
</evidence>
<evidence type="ECO:0000256" key="3">
    <source>
        <dbReference type="ARBA" id="ARBA00022617"/>
    </source>
</evidence>
<gene>
    <name evidence="11" type="ORF">CKAN_00413900</name>
</gene>
<keyword evidence="12" id="KW-1185">Reference proteome</keyword>
<reference evidence="11 12" key="1">
    <citation type="journal article" date="2019" name="Nat. Plants">
        <title>Stout camphor tree genome fills gaps in understanding of flowering plant genome evolution.</title>
        <authorList>
            <person name="Chaw S.M."/>
            <person name="Liu Y.C."/>
            <person name="Wu Y.W."/>
            <person name="Wang H.Y."/>
            <person name="Lin C.I."/>
            <person name="Wu C.S."/>
            <person name="Ke H.M."/>
            <person name="Chang L.Y."/>
            <person name="Hsu C.Y."/>
            <person name="Yang H.T."/>
            <person name="Sudianto E."/>
            <person name="Hsu M.H."/>
            <person name="Wu K.P."/>
            <person name="Wang L.N."/>
            <person name="Leebens-Mack J.H."/>
            <person name="Tsai I.J."/>
        </authorList>
    </citation>
    <scope>NUCLEOTIDE SEQUENCE [LARGE SCALE GENOMIC DNA]</scope>
    <source>
        <strain evidence="12">cv. Chaw 1501</strain>
        <tissue evidence="11">Young leaves</tissue>
    </source>
</reference>
<dbReference type="Gene3D" id="1.10.630.10">
    <property type="entry name" value="Cytochrome P450"/>
    <property type="match status" value="2"/>
</dbReference>
<keyword evidence="7 9" id="KW-0503">Monooxygenase</keyword>
<keyword evidence="4 8" id="KW-0479">Metal-binding</keyword>
<dbReference type="InterPro" id="IPR002403">
    <property type="entry name" value="Cyt_P450_E_grp-IV"/>
</dbReference>
<name>A0A443NB56_9MAGN</name>
<accession>A0A443NB56</accession>
<dbReference type="GO" id="GO:0005506">
    <property type="term" value="F:iron ion binding"/>
    <property type="evidence" value="ECO:0007669"/>
    <property type="project" value="InterPro"/>
</dbReference>
<evidence type="ECO:0000256" key="8">
    <source>
        <dbReference type="PIRSR" id="PIRSR602403-1"/>
    </source>
</evidence>
<dbReference type="SUPFAM" id="SSF48264">
    <property type="entry name" value="Cytochrome P450"/>
    <property type="match status" value="2"/>
</dbReference>
<feature type="transmembrane region" description="Helical" evidence="10">
    <location>
        <begin position="142"/>
        <end position="161"/>
    </location>
</feature>
<dbReference type="PRINTS" id="PR00465">
    <property type="entry name" value="EP450IV"/>
</dbReference>
<comment type="caution">
    <text evidence="11">The sequence shown here is derived from an EMBL/GenBank/DDBJ whole genome shotgun (WGS) entry which is preliminary data.</text>
</comment>
<dbReference type="CDD" id="cd11043">
    <property type="entry name" value="CYP90-like"/>
    <property type="match status" value="1"/>
</dbReference>
<evidence type="ECO:0000256" key="1">
    <source>
        <dbReference type="ARBA" id="ARBA00001971"/>
    </source>
</evidence>
<dbReference type="PROSITE" id="PS00086">
    <property type="entry name" value="CYTOCHROME_P450"/>
    <property type="match status" value="2"/>
</dbReference>
<evidence type="ECO:0000256" key="2">
    <source>
        <dbReference type="ARBA" id="ARBA00010617"/>
    </source>
</evidence>
<evidence type="ECO:0000256" key="6">
    <source>
        <dbReference type="ARBA" id="ARBA00023004"/>
    </source>
</evidence>
<proteinExistence type="inferred from homology"/>
<dbReference type="AlphaFoldDB" id="A0A443NB56"/>
<evidence type="ECO:0000256" key="7">
    <source>
        <dbReference type="ARBA" id="ARBA00023033"/>
    </source>
</evidence>
<dbReference type="FunFam" id="1.10.630.10:FF:000022">
    <property type="entry name" value="Taxadiene 5-alpha hydroxylase"/>
    <property type="match status" value="1"/>
</dbReference>
<dbReference type="GO" id="GO:0004497">
    <property type="term" value="F:monooxygenase activity"/>
    <property type="evidence" value="ECO:0007669"/>
    <property type="project" value="UniProtKB-KW"/>
</dbReference>
<dbReference type="InterPro" id="IPR036396">
    <property type="entry name" value="Cyt_P450_sf"/>
</dbReference>
<organism evidence="11 12">
    <name type="scientific">Cinnamomum micranthum f. kanehirae</name>
    <dbReference type="NCBI Taxonomy" id="337451"/>
    <lineage>
        <taxon>Eukaryota</taxon>
        <taxon>Viridiplantae</taxon>
        <taxon>Streptophyta</taxon>
        <taxon>Embryophyta</taxon>
        <taxon>Tracheophyta</taxon>
        <taxon>Spermatophyta</taxon>
        <taxon>Magnoliopsida</taxon>
        <taxon>Magnoliidae</taxon>
        <taxon>Laurales</taxon>
        <taxon>Lauraceae</taxon>
        <taxon>Cinnamomum</taxon>
    </lineage>
</organism>
<keyword evidence="5 9" id="KW-0560">Oxidoreductase</keyword>
<dbReference type="InterPro" id="IPR001128">
    <property type="entry name" value="Cyt_P450"/>
</dbReference>
<dbReference type="STRING" id="337451.A0A443NB56"/>
<dbReference type="Pfam" id="PF00067">
    <property type="entry name" value="p450"/>
    <property type="match status" value="2"/>
</dbReference>
<evidence type="ECO:0000256" key="10">
    <source>
        <dbReference type="SAM" id="Phobius"/>
    </source>
</evidence>
<dbReference type="Proteomes" id="UP000283530">
    <property type="component" value="Unassembled WGS sequence"/>
</dbReference>
<comment type="similarity">
    <text evidence="2 9">Belongs to the cytochrome P450 family.</text>
</comment>
<keyword evidence="3 8" id="KW-0349">Heme</keyword>
<dbReference type="InterPro" id="IPR017972">
    <property type="entry name" value="Cyt_P450_CS"/>
</dbReference>
<dbReference type="GO" id="GO:0020037">
    <property type="term" value="F:heme binding"/>
    <property type="evidence" value="ECO:0007669"/>
    <property type="project" value="InterPro"/>
</dbReference>
<dbReference type="OrthoDB" id="1372046at2759"/>
<evidence type="ECO:0000313" key="12">
    <source>
        <dbReference type="Proteomes" id="UP000283530"/>
    </source>
</evidence>
<dbReference type="PANTHER" id="PTHR24286">
    <property type="entry name" value="CYTOCHROME P450 26"/>
    <property type="match status" value="1"/>
</dbReference>
<dbReference type="PRINTS" id="PR00385">
    <property type="entry name" value="P450"/>
</dbReference>
<dbReference type="GO" id="GO:0016705">
    <property type="term" value="F:oxidoreductase activity, acting on paired donors, with incorporation or reduction of molecular oxygen"/>
    <property type="evidence" value="ECO:0007669"/>
    <property type="project" value="InterPro"/>
</dbReference>
<dbReference type="GO" id="GO:0016125">
    <property type="term" value="P:sterol metabolic process"/>
    <property type="evidence" value="ECO:0007669"/>
    <property type="project" value="TreeGrafter"/>
</dbReference>
<keyword evidence="10" id="KW-0812">Transmembrane</keyword>
<dbReference type="PANTHER" id="PTHR24286:SF384">
    <property type="entry name" value="P450, PUTATIVE (EUROFUNG)-RELATED"/>
    <property type="match status" value="1"/>
</dbReference>
<comment type="cofactor">
    <cofactor evidence="1 8">
        <name>heme</name>
        <dbReference type="ChEBI" id="CHEBI:30413"/>
    </cofactor>
</comment>